<feature type="domain" description="GTA TIM-barrel-like" evidence="1">
    <location>
        <begin position="394"/>
        <end position="647"/>
    </location>
</feature>
<sequence>MSTIILSSIFGQAGSIFGPIGRIIGSELGALLGAQLDGAMFGLEAEQKVTHGARLKNLQVQTSTYGRTIPIIYGTARVAGNIIWAQPIKEEAITTKSKIGRGMNVTYNYYATLAIAICKGKVEKLNRIWADTTSLSFDEIDYTFYSGREDQNPDPFMSSIEGEGNVSAYRGISYIVIKNFPLADYNNHVPVFTFEVQTAVKSNEFSVAKNIRNINIIPGSGEFVYDTKIQKKIAQEKISSNQYIPYGLAQRVNHNNHTKKSDAMLSLDQLKGDLPNVEWVSVVVNWFVNDLNIKDCKIYPAVEFQDDSAILPDDWQVGGVTRDNAQLISKDASGNPRYGGTVSDAALIRYIEELHSRGYKVMLYPMPLLDTKNKEWRGRLSGTPEDISDFFKNQYNKFIEHYASIAKQTKVEGFIIGSEFAQLTKIRDEQGNYPAVIELVKLAKRIKLQLGKEVTVTYAADWSEYHSYDGWYNMDELWSSEYIDVVGIDAYFPLTDGPEPPFGYSAEDVMGGWSSGVGYDYFYDYSKGEPERVKYNDSRYAWKNIEKWWSETHTNPDGSKTKWQPKMKKIWFTEYGFPSMNGCTNEPNVFVDKGSIESKYPRYSNGEVSFLSQKIAIEGTLKKWQSSEMVEKMFLWAWDARPFPYFPNLCDVWADCHNWQTGHWIQGKLSQLNISDVLSDLLQKTGLKSDQFDTSNVKGLLSGYVINDQQPVRSIIKMLQSCYFFDVVEQDSKLKFVQKGRGVTTGIPIGEMVFSNNSKLANISQLDLNNKVNVVYFNRNFGYPIDVKYAELPKQGAAITVEIPLIMEEGEAQNIAEVLLYSSWQERNIYNFKLPIKYAWLVPSDVITILDGEKKHTVRIIKTKFESMSIQVIGVGYDHSIYKLSFPSTRSLMLKEYPSSHISKTIVKMIDLPDIKGNSASFTLISEEKNWKGATLFISYNDKDYKPIASTNKQSTYGYVMESTDEGLIVALRFGNITSIADSNLALVGKEIVKFQSAELIDKNKYKLSNLIRGQEGTKEYQHTAGEKFVLLDDSIISFEVQRGKKFYLKAVTYGDSLENTEVKVINSFSN</sequence>
<feature type="domain" description="Rcc01698-like C-terminal" evidence="3">
    <location>
        <begin position="981"/>
        <end position="1030"/>
    </location>
</feature>
<dbReference type="AlphaFoldDB" id="A0AAT9GBT9"/>
<dbReference type="EMBL" id="AP029172">
    <property type="protein sequence ID" value="BFD47235.1"/>
    <property type="molecule type" value="Genomic_DNA"/>
</dbReference>
<feature type="domain" description="Tip attachment protein J" evidence="2">
    <location>
        <begin position="708"/>
        <end position="862"/>
    </location>
</feature>
<dbReference type="Pfam" id="PF23666">
    <property type="entry name" value="Rcc01698_C"/>
    <property type="match status" value="1"/>
</dbReference>
<evidence type="ECO:0000259" key="1">
    <source>
        <dbReference type="Pfam" id="PF13547"/>
    </source>
</evidence>
<keyword evidence="4" id="KW-0378">Hydrolase</keyword>
<dbReference type="InterPro" id="IPR056490">
    <property type="entry name" value="Rcc01698_C"/>
</dbReference>
<dbReference type="Pfam" id="PF13550">
    <property type="entry name" value="Phage-tail_3"/>
    <property type="match status" value="1"/>
</dbReference>
<evidence type="ECO:0000259" key="3">
    <source>
        <dbReference type="Pfam" id="PF23666"/>
    </source>
</evidence>
<gene>
    <name evidence="4" type="ORF">DMENIID0003_03090</name>
</gene>
<evidence type="ECO:0000259" key="2">
    <source>
        <dbReference type="Pfam" id="PF13550"/>
    </source>
</evidence>
<dbReference type="InterPro" id="IPR032876">
    <property type="entry name" value="J_dom"/>
</dbReference>
<accession>A0AAT9GBT9</accession>
<dbReference type="InterPro" id="IPR017853">
    <property type="entry name" value="GH"/>
</dbReference>
<protein>
    <submittedName>
        <fullName evidence="4">Glycoside hydrolase TIM-barrel-like domain-containing protein</fullName>
    </submittedName>
</protein>
<dbReference type="CDD" id="cd19607">
    <property type="entry name" value="GTA_TIM-barrel-like"/>
    <property type="match status" value="1"/>
</dbReference>
<name>A0AAT9GBT9_9RICK</name>
<dbReference type="SUPFAM" id="SSF51445">
    <property type="entry name" value="(Trans)glycosidases"/>
    <property type="match status" value="1"/>
</dbReference>
<organism evidence="4">
    <name type="scientific">Wolbachia endosymbiont of Sergentomyia squamirostris</name>
    <dbReference type="NCBI Taxonomy" id="3113640"/>
    <lineage>
        <taxon>Bacteria</taxon>
        <taxon>Pseudomonadati</taxon>
        <taxon>Pseudomonadota</taxon>
        <taxon>Alphaproteobacteria</taxon>
        <taxon>Rickettsiales</taxon>
        <taxon>Anaplasmataceae</taxon>
        <taxon>Wolbachieae</taxon>
        <taxon>Wolbachia</taxon>
    </lineage>
</organism>
<evidence type="ECO:0000313" key="4">
    <source>
        <dbReference type="EMBL" id="BFD47235.1"/>
    </source>
</evidence>
<dbReference type="Gene3D" id="3.20.20.80">
    <property type="entry name" value="Glycosidases"/>
    <property type="match status" value="1"/>
</dbReference>
<reference evidence="4" key="1">
    <citation type="submission" date="2024-01" db="EMBL/GenBank/DDBJ databases">
        <title>Sequencing the genomes of a sandfly, Sergentomyia squamirostris, and its two endosymbionts.</title>
        <authorList>
            <person name="Itokawa K."/>
            <person name="Sanjoba C."/>
        </authorList>
    </citation>
    <scope>NUCLEOTIDE SEQUENCE</scope>
    <source>
        <strain evidence="4">WSSQ</strain>
    </source>
</reference>
<proteinExistence type="predicted"/>
<dbReference type="Pfam" id="PF13547">
    <property type="entry name" value="GTA_TIM"/>
    <property type="match status" value="1"/>
</dbReference>
<dbReference type="InterPro" id="IPR025195">
    <property type="entry name" value="GTA_TIM_dom"/>
</dbReference>
<dbReference type="GO" id="GO:0016787">
    <property type="term" value="F:hydrolase activity"/>
    <property type="evidence" value="ECO:0007669"/>
    <property type="project" value="UniProtKB-KW"/>
</dbReference>